<organism evidence="1 2">
    <name type="scientific">Panicum hallii var. hallii</name>
    <dbReference type="NCBI Taxonomy" id="1504633"/>
    <lineage>
        <taxon>Eukaryota</taxon>
        <taxon>Viridiplantae</taxon>
        <taxon>Streptophyta</taxon>
        <taxon>Embryophyta</taxon>
        <taxon>Tracheophyta</taxon>
        <taxon>Spermatophyta</taxon>
        <taxon>Magnoliopsida</taxon>
        <taxon>Liliopsida</taxon>
        <taxon>Poales</taxon>
        <taxon>Poaceae</taxon>
        <taxon>PACMAD clade</taxon>
        <taxon>Panicoideae</taxon>
        <taxon>Panicodae</taxon>
        <taxon>Paniceae</taxon>
        <taxon>Panicinae</taxon>
        <taxon>Panicum</taxon>
        <taxon>Panicum sect. Panicum</taxon>
    </lineage>
</organism>
<protein>
    <submittedName>
        <fullName evidence="1">Uncharacterized protein</fullName>
    </submittedName>
</protein>
<dbReference type="AlphaFoldDB" id="A0A2T7CDH1"/>
<evidence type="ECO:0000313" key="2">
    <source>
        <dbReference type="Proteomes" id="UP000244336"/>
    </source>
</evidence>
<evidence type="ECO:0000313" key="1">
    <source>
        <dbReference type="EMBL" id="PUZ41303.1"/>
    </source>
</evidence>
<accession>A0A2T7CDH1</accession>
<reference evidence="1 2" key="1">
    <citation type="submission" date="2018-04" db="EMBL/GenBank/DDBJ databases">
        <title>WGS assembly of Panicum hallii var. hallii HAL2.</title>
        <authorList>
            <person name="Lovell J."/>
            <person name="Jenkins J."/>
            <person name="Lowry D."/>
            <person name="Mamidi S."/>
            <person name="Sreedasyam A."/>
            <person name="Weng X."/>
            <person name="Barry K."/>
            <person name="Bonette J."/>
            <person name="Campitelli B."/>
            <person name="Daum C."/>
            <person name="Gordon S."/>
            <person name="Gould B."/>
            <person name="Lipzen A."/>
            <person name="MacQueen A."/>
            <person name="Palacio-Mejia J."/>
            <person name="Plott C."/>
            <person name="Shakirov E."/>
            <person name="Shu S."/>
            <person name="Yoshinaga Y."/>
            <person name="Zane M."/>
            <person name="Rokhsar D."/>
            <person name="Grimwood J."/>
            <person name="Schmutz J."/>
            <person name="Juenger T."/>
        </authorList>
    </citation>
    <scope>NUCLEOTIDE SEQUENCE [LARGE SCALE GENOMIC DNA]</scope>
    <source>
        <strain evidence="2">cv. HAL2</strain>
    </source>
</reference>
<name>A0A2T7CDH1_9POAL</name>
<dbReference type="Proteomes" id="UP000244336">
    <property type="component" value="Chromosome 9"/>
</dbReference>
<keyword evidence="2" id="KW-1185">Reference proteome</keyword>
<gene>
    <name evidence="1" type="ORF">GQ55_9G493200</name>
</gene>
<proteinExistence type="predicted"/>
<dbReference type="EMBL" id="CM009757">
    <property type="protein sequence ID" value="PUZ41303.1"/>
    <property type="molecule type" value="Genomic_DNA"/>
</dbReference>
<dbReference type="Gramene" id="PUZ41303">
    <property type="protein sequence ID" value="PUZ41303"/>
    <property type="gene ID" value="GQ55_9G493200"/>
</dbReference>
<sequence length="37" mass="4343">MLDKVRKSYHVMPMEHSHQGKLADLEQARPLAMKLRP</sequence>